<dbReference type="InterPro" id="IPR001509">
    <property type="entry name" value="Epimerase_deHydtase"/>
</dbReference>
<dbReference type="Gene3D" id="3.40.50.720">
    <property type="entry name" value="NAD(P)-binding Rossmann-like Domain"/>
    <property type="match status" value="1"/>
</dbReference>
<sequence>MKVMVLGGSGYIGTRLVAMLREAGHQVVAASSRAQPGEGRLRLDTRDGPALALALNGCDAVVNAVAGDAGSIATGARLLAAAAGAAGVPRLVHLSTMSVYGAVEGRVDEATGPGPVLGWYDRAKREAEQHLVTYLAGGGMAVVLRPGCVWGPDCELWVGRIGRWLRAGRLGDLGAAGDGWSNLVHVNDVCVAAMRSLEVPLARGECRAFNLAAPDSPRWNEYFTDLALEIGATPVRRLSPRQLTLDAKVAGPVLHVMRKLLRKAGRGAGSLPDPVTPGLLGVWQRHLHLDSRAASESLHMDWTPYPVALQEAAAWFLQAEGPAPARSRPLPAAS</sequence>
<dbReference type="OrthoDB" id="5292533at2"/>
<protein>
    <submittedName>
        <fullName evidence="2">NAD(P)-dependent oxidoreductase</fullName>
    </submittedName>
</protein>
<dbReference type="Pfam" id="PF01370">
    <property type="entry name" value="Epimerase"/>
    <property type="match status" value="1"/>
</dbReference>
<accession>A0A4Z0BP35</accession>
<evidence type="ECO:0000313" key="3">
    <source>
        <dbReference type="Proteomes" id="UP000297839"/>
    </source>
</evidence>
<gene>
    <name evidence="2" type="ORF">EZ216_13820</name>
</gene>
<dbReference type="PANTHER" id="PTHR48079:SF6">
    <property type="entry name" value="NAD(P)-BINDING DOMAIN-CONTAINING PROTEIN-RELATED"/>
    <property type="match status" value="1"/>
</dbReference>
<feature type="domain" description="NAD-dependent epimerase/dehydratase" evidence="1">
    <location>
        <begin position="3"/>
        <end position="211"/>
    </location>
</feature>
<evidence type="ECO:0000259" key="1">
    <source>
        <dbReference type="Pfam" id="PF01370"/>
    </source>
</evidence>
<dbReference type="InterPro" id="IPR036291">
    <property type="entry name" value="NAD(P)-bd_dom_sf"/>
</dbReference>
<dbReference type="Proteomes" id="UP000297839">
    <property type="component" value="Unassembled WGS sequence"/>
</dbReference>
<dbReference type="SUPFAM" id="SSF51735">
    <property type="entry name" value="NAD(P)-binding Rossmann-fold domains"/>
    <property type="match status" value="1"/>
</dbReference>
<dbReference type="AlphaFoldDB" id="A0A4Z0BP35"/>
<dbReference type="PANTHER" id="PTHR48079">
    <property type="entry name" value="PROTEIN YEEZ"/>
    <property type="match status" value="1"/>
</dbReference>
<dbReference type="InterPro" id="IPR051783">
    <property type="entry name" value="NAD(P)-dependent_oxidoreduct"/>
</dbReference>
<organism evidence="2 3">
    <name type="scientific">Ramlibacter humi</name>
    <dbReference type="NCBI Taxonomy" id="2530451"/>
    <lineage>
        <taxon>Bacteria</taxon>
        <taxon>Pseudomonadati</taxon>
        <taxon>Pseudomonadota</taxon>
        <taxon>Betaproteobacteria</taxon>
        <taxon>Burkholderiales</taxon>
        <taxon>Comamonadaceae</taxon>
        <taxon>Ramlibacter</taxon>
    </lineage>
</organism>
<dbReference type="GO" id="GO:0004029">
    <property type="term" value="F:aldehyde dehydrogenase (NAD+) activity"/>
    <property type="evidence" value="ECO:0007669"/>
    <property type="project" value="TreeGrafter"/>
</dbReference>
<keyword evidence="3" id="KW-1185">Reference proteome</keyword>
<dbReference type="EMBL" id="SMLK01000004">
    <property type="protein sequence ID" value="TFZ00180.1"/>
    <property type="molecule type" value="Genomic_DNA"/>
</dbReference>
<dbReference type="RefSeq" id="WP_135250367.1">
    <property type="nucleotide sequence ID" value="NZ_SMLK01000004.1"/>
</dbReference>
<proteinExistence type="predicted"/>
<reference evidence="2 3" key="1">
    <citation type="submission" date="2019-03" db="EMBL/GenBank/DDBJ databases">
        <title>Ramlibacter sp. 18x22-1, whole genome shotgun sequence.</title>
        <authorList>
            <person name="Zhang X."/>
            <person name="Feng G."/>
            <person name="Zhu H."/>
        </authorList>
    </citation>
    <scope>NUCLEOTIDE SEQUENCE [LARGE SCALE GENOMIC DNA]</scope>
    <source>
        <strain evidence="2 3">18x22-1</strain>
    </source>
</reference>
<dbReference type="GO" id="GO:0005737">
    <property type="term" value="C:cytoplasm"/>
    <property type="evidence" value="ECO:0007669"/>
    <property type="project" value="TreeGrafter"/>
</dbReference>
<name>A0A4Z0BP35_9BURK</name>
<evidence type="ECO:0000313" key="2">
    <source>
        <dbReference type="EMBL" id="TFZ00180.1"/>
    </source>
</evidence>
<comment type="caution">
    <text evidence="2">The sequence shown here is derived from an EMBL/GenBank/DDBJ whole genome shotgun (WGS) entry which is preliminary data.</text>
</comment>